<reference evidence="2 3" key="1">
    <citation type="submission" date="2016-12" db="EMBL/GenBank/DDBJ databases">
        <authorList>
            <person name="Song W.-J."/>
            <person name="Kurnit D.M."/>
        </authorList>
    </citation>
    <scope>NUCLEOTIDE SEQUENCE [LARGE SCALE GENOMIC DNA]</scope>
    <source>
        <strain evidence="2 3">DSM 43162</strain>
    </source>
</reference>
<dbReference type="RefSeq" id="WP_072919928.1">
    <property type="nucleotide sequence ID" value="NZ_FRDM01000021.1"/>
</dbReference>
<gene>
    <name evidence="2" type="ORF">SAMN05660350_03469</name>
</gene>
<dbReference type="AlphaFoldDB" id="A0A1M7UKX7"/>
<proteinExistence type="predicted"/>
<feature type="region of interest" description="Disordered" evidence="1">
    <location>
        <begin position="27"/>
        <end position="62"/>
    </location>
</feature>
<dbReference type="OrthoDB" id="9151199at2"/>
<name>A0A1M7UKX7_9ACTN</name>
<evidence type="ECO:0000313" key="2">
    <source>
        <dbReference type="EMBL" id="SHN83691.1"/>
    </source>
</evidence>
<organism evidence="2 3">
    <name type="scientific">Geodermatophilus obscurus</name>
    <dbReference type="NCBI Taxonomy" id="1861"/>
    <lineage>
        <taxon>Bacteria</taxon>
        <taxon>Bacillati</taxon>
        <taxon>Actinomycetota</taxon>
        <taxon>Actinomycetes</taxon>
        <taxon>Geodermatophilales</taxon>
        <taxon>Geodermatophilaceae</taxon>
        <taxon>Geodermatophilus</taxon>
    </lineage>
</organism>
<protein>
    <submittedName>
        <fullName evidence="2">Uncharacterized protein</fullName>
    </submittedName>
</protein>
<dbReference type="EMBL" id="FRDM01000021">
    <property type="protein sequence ID" value="SHN83691.1"/>
    <property type="molecule type" value="Genomic_DNA"/>
</dbReference>
<accession>A0A1M7UKX7</accession>
<evidence type="ECO:0000313" key="3">
    <source>
        <dbReference type="Proteomes" id="UP000184428"/>
    </source>
</evidence>
<evidence type="ECO:0000256" key="1">
    <source>
        <dbReference type="SAM" id="MobiDB-lite"/>
    </source>
</evidence>
<sequence>MNTFLPPVWAEGVARLRLGIEPVDALDPEPGARGRPPGTAVHLEHVPRPHPLPRGVDRTGRVPDDVGLPALRRSPTGRFAVAFGAPATDRPDRLVVRIVDRFRRQLPRRLSLPAPDLGTVLAGEAAGAPPARGCRPALFPSITYGIAPGATAIRGQVFWQADGAPAQWVRVEGRSAGAPTTTWWAHGDERGEFLLVVGPLERLQAISLSGVVDVDLNVHARTRPAGTEPVDSPTGSRADPLWLLPVERVTDLAGDPVTAGTALPPGYTTTTTGTVRCRRGSVVRADPFLLP</sequence>
<dbReference type="Proteomes" id="UP000184428">
    <property type="component" value="Unassembled WGS sequence"/>
</dbReference>